<keyword evidence="2" id="KW-1185">Reference proteome</keyword>
<reference evidence="1 2" key="2">
    <citation type="journal article" date="2022" name="Mol. Ecol. Resour.">
        <title>The genomes of chicory, endive, great burdock and yacon provide insights into Asteraceae paleo-polyploidization history and plant inulin production.</title>
        <authorList>
            <person name="Fan W."/>
            <person name="Wang S."/>
            <person name="Wang H."/>
            <person name="Wang A."/>
            <person name="Jiang F."/>
            <person name="Liu H."/>
            <person name="Zhao H."/>
            <person name="Xu D."/>
            <person name="Zhang Y."/>
        </authorList>
    </citation>
    <scope>NUCLEOTIDE SEQUENCE [LARGE SCALE GENOMIC DNA]</scope>
    <source>
        <strain evidence="2">cv. Punajuju</strain>
        <tissue evidence="1">Leaves</tissue>
    </source>
</reference>
<dbReference type="Proteomes" id="UP001055811">
    <property type="component" value="Linkage Group LG02"/>
</dbReference>
<proteinExistence type="predicted"/>
<gene>
    <name evidence="1" type="ORF">L2E82_13006</name>
</gene>
<sequence>METSPPASKFRFRDHGDDMENGESVVGDTNSESSSVTSDEGSDIESDELASMTAKGINHLCLELIELKQASEVDFQNNIISNYLSFIRVFKETKGINNEVVQLKYHLMAQKQLVQNLMDGAYLKTLSDDEINTDNLEEHELDDQNDQNPTTFFKICANEVLETLDNLLFEHSLEEALGIFEIEDGNSPKVKFQENIPPDVWMCYKSDMAERRVKLADKLTLVADNTRISGAELQKSLVGLSRLGFDHLATRLLFKYYHTRITSIINNLHSSPRFLPGIHVHDLAKYVFSMIYQAARSFAMLHGETSTYDSQLMKWACEETEAFAVCFNRHVELISQIGDGLSIVVNSLHSTMSYCSVLESQKLVLQPCLIEHILPCMEGILKTHFNHFKKVISIFTCSDVWVMGRYLVSGMLTDGSSSLDEYCLLTNSGRKFISLLQSVIEDVSSLVSILGSSILEELMDLLIEYTSILQTALKTNDVVEGASRIEKAESLSQKVSIFANLSTLEQFFFIVIKNLFKNMKELDIVIERHMVSVAGTFSRLRTQFCKQFIHGIMSNGASCIKDHSDINLLHAVMPSFPYQILFLEVRKVEEVAEENVSEFDWLVSLLIELIETTFDWVSRNHEMCMANDDETVDQSDRLTQFAVDMQFLVEIARRGGYLTTNMIDFSKDVVLEMESVIVSGGFDLNRCIVDYEKVAKIVMEAIEGLQGLEEEKWKSDDESEDNQSYFSSDSIEEDDDDTQTSKQVFFQPTQISGDKDEVQEEIRRDYRLKEMKRGKLKKVSLSRFMDAKENVEEMSSTT</sequence>
<accession>A0ACB9GIU8</accession>
<reference evidence="2" key="1">
    <citation type="journal article" date="2022" name="Mol. Ecol. Resour.">
        <title>The genomes of chicory, endive, great burdock and yacon provide insights into Asteraceae palaeo-polyploidization history and plant inulin production.</title>
        <authorList>
            <person name="Fan W."/>
            <person name="Wang S."/>
            <person name="Wang H."/>
            <person name="Wang A."/>
            <person name="Jiang F."/>
            <person name="Liu H."/>
            <person name="Zhao H."/>
            <person name="Xu D."/>
            <person name="Zhang Y."/>
        </authorList>
    </citation>
    <scope>NUCLEOTIDE SEQUENCE [LARGE SCALE GENOMIC DNA]</scope>
    <source>
        <strain evidence="2">cv. Punajuju</strain>
    </source>
</reference>
<organism evidence="1 2">
    <name type="scientific">Cichorium intybus</name>
    <name type="common">Chicory</name>
    <dbReference type="NCBI Taxonomy" id="13427"/>
    <lineage>
        <taxon>Eukaryota</taxon>
        <taxon>Viridiplantae</taxon>
        <taxon>Streptophyta</taxon>
        <taxon>Embryophyta</taxon>
        <taxon>Tracheophyta</taxon>
        <taxon>Spermatophyta</taxon>
        <taxon>Magnoliopsida</taxon>
        <taxon>eudicotyledons</taxon>
        <taxon>Gunneridae</taxon>
        <taxon>Pentapetalae</taxon>
        <taxon>asterids</taxon>
        <taxon>campanulids</taxon>
        <taxon>Asterales</taxon>
        <taxon>Asteraceae</taxon>
        <taxon>Cichorioideae</taxon>
        <taxon>Cichorieae</taxon>
        <taxon>Cichoriinae</taxon>
        <taxon>Cichorium</taxon>
    </lineage>
</organism>
<dbReference type="EMBL" id="CM042010">
    <property type="protein sequence ID" value="KAI3782945.1"/>
    <property type="molecule type" value="Genomic_DNA"/>
</dbReference>
<comment type="caution">
    <text evidence="1">The sequence shown here is derived from an EMBL/GenBank/DDBJ whole genome shotgun (WGS) entry which is preliminary data.</text>
</comment>
<name>A0ACB9GIU8_CICIN</name>
<protein>
    <submittedName>
        <fullName evidence="1">Uncharacterized protein</fullName>
    </submittedName>
</protein>
<evidence type="ECO:0000313" key="2">
    <source>
        <dbReference type="Proteomes" id="UP001055811"/>
    </source>
</evidence>
<evidence type="ECO:0000313" key="1">
    <source>
        <dbReference type="EMBL" id="KAI3782945.1"/>
    </source>
</evidence>